<dbReference type="GO" id="GO:0005524">
    <property type="term" value="F:ATP binding"/>
    <property type="evidence" value="ECO:0007669"/>
    <property type="project" value="InterPro"/>
</dbReference>
<accession>A0A397VTN3</accession>
<keyword evidence="1" id="KW-0812">Transmembrane</keyword>
<dbReference type="InterPro" id="IPR011009">
    <property type="entry name" value="Kinase-like_dom_sf"/>
</dbReference>
<comment type="caution">
    <text evidence="3">The sequence shown here is derived from an EMBL/GenBank/DDBJ whole genome shotgun (WGS) entry which is preliminary data.</text>
</comment>
<dbReference type="AlphaFoldDB" id="A0A397VTN3"/>
<feature type="transmembrane region" description="Helical" evidence="1">
    <location>
        <begin position="65"/>
        <end position="89"/>
    </location>
</feature>
<evidence type="ECO:0000256" key="1">
    <source>
        <dbReference type="SAM" id="Phobius"/>
    </source>
</evidence>
<dbReference type="PROSITE" id="PS50011">
    <property type="entry name" value="PROTEIN_KINASE_DOM"/>
    <property type="match status" value="1"/>
</dbReference>
<dbReference type="Gene3D" id="1.10.510.10">
    <property type="entry name" value="Transferase(Phosphotransferase) domain 1"/>
    <property type="match status" value="1"/>
</dbReference>
<sequence>MNLDLRIREFLYFVKNHLRAIIAVATIPALMAMLELYTFATFIIISMAIFAVISNANIFRSEDTLEITVLLGTHASAIVLLTILFKNLVETILFSKSYINSFYLNFIEILFMIFITLLVLLCIIFIRMIIEKTISLQAFKNELNLWYSFGKFLFRLLMPICTYCGKQRSGWRWCYNCGKNYFQNNFQNWTSGDSEIDDLIKHYQLNAKHQVDYFEWIPYDQFKNLKLIGKGGYGTVYSADWLDGPLDMMFGKFRRLGQCKVAIKSIENSPYNTTYKSKTSEIFREPIALIVSAISCRNDLVNSDVLKCYGLSKDPNTNSYLIIAELCKCDLWKYLEQNFGNIDWFEKLRILMETVNGLKTIHSAGLVHRDFHTGNILVGYNNSIYISDLGLSFYEDKDTTNSASSGIFGVLPYIAPEVLKRYPYTSASDIYSFGIIMWVIANEELPFFNEMNDDIGLSMAICKGERPQANKNVFIPKCYKELMEKCWSNDPLNRPNINELYEILRGWYLAGINVNQFKDANNKIKNIIKTINLPKQDPHNSKFISTMHIRDDIPASKSMELVDIPDDIE</sequence>
<evidence type="ECO:0000313" key="4">
    <source>
        <dbReference type="Proteomes" id="UP000266673"/>
    </source>
</evidence>
<dbReference type="InterPro" id="IPR000719">
    <property type="entry name" value="Prot_kinase_dom"/>
</dbReference>
<keyword evidence="1" id="KW-1133">Transmembrane helix</keyword>
<evidence type="ECO:0000259" key="2">
    <source>
        <dbReference type="PROSITE" id="PS50011"/>
    </source>
</evidence>
<dbReference type="SUPFAM" id="SSF56112">
    <property type="entry name" value="Protein kinase-like (PK-like)"/>
    <property type="match status" value="1"/>
</dbReference>
<feature type="transmembrane region" description="Helical" evidence="1">
    <location>
        <begin position="20"/>
        <end position="53"/>
    </location>
</feature>
<dbReference type="PANTHER" id="PTHR23257:SF963">
    <property type="entry name" value="AT08303P"/>
    <property type="match status" value="1"/>
</dbReference>
<gene>
    <name evidence="3" type="ORF">C2G38_2241089</name>
</gene>
<proteinExistence type="predicted"/>
<organism evidence="3 4">
    <name type="scientific">Gigaspora rosea</name>
    <dbReference type="NCBI Taxonomy" id="44941"/>
    <lineage>
        <taxon>Eukaryota</taxon>
        <taxon>Fungi</taxon>
        <taxon>Fungi incertae sedis</taxon>
        <taxon>Mucoromycota</taxon>
        <taxon>Glomeromycotina</taxon>
        <taxon>Glomeromycetes</taxon>
        <taxon>Diversisporales</taxon>
        <taxon>Gigasporaceae</taxon>
        <taxon>Gigaspora</taxon>
    </lineage>
</organism>
<evidence type="ECO:0000313" key="3">
    <source>
        <dbReference type="EMBL" id="RIB25930.1"/>
    </source>
</evidence>
<dbReference type="InterPro" id="IPR050167">
    <property type="entry name" value="Ser_Thr_protein_kinase"/>
</dbReference>
<dbReference type="EMBL" id="QKWP01000156">
    <property type="protein sequence ID" value="RIB25930.1"/>
    <property type="molecule type" value="Genomic_DNA"/>
</dbReference>
<feature type="transmembrane region" description="Helical" evidence="1">
    <location>
        <begin position="109"/>
        <end position="130"/>
    </location>
</feature>
<dbReference type="PANTHER" id="PTHR23257">
    <property type="entry name" value="SERINE-THREONINE PROTEIN KINASE"/>
    <property type="match status" value="1"/>
</dbReference>
<dbReference type="Pfam" id="PF07714">
    <property type="entry name" value="PK_Tyr_Ser-Thr"/>
    <property type="match status" value="1"/>
</dbReference>
<feature type="domain" description="Protein kinase" evidence="2">
    <location>
        <begin position="222"/>
        <end position="508"/>
    </location>
</feature>
<protein>
    <submittedName>
        <fullName evidence="3">Kinase-like domain-containing protein</fullName>
    </submittedName>
</protein>
<dbReference type="GO" id="GO:0007165">
    <property type="term" value="P:signal transduction"/>
    <property type="evidence" value="ECO:0007669"/>
    <property type="project" value="TreeGrafter"/>
</dbReference>
<keyword evidence="3" id="KW-0418">Kinase</keyword>
<keyword evidence="4" id="KW-1185">Reference proteome</keyword>
<keyword evidence="1" id="KW-0472">Membrane</keyword>
<name>A0A397VTN3_9GLOM</name>
<keyword evidence="3" id="KW-0808">Transferase</keyword>
<dbReference type="OrthoDB" id="2331397at2759"/>
<dbReference type="STRING" id="44941.A0A397VTN3"/>
<dbReference type="GO" id="GO:0005737">
    <property type="term" value="C:cytoplasm"/>
    <property type="evidence" value="ECO:0007669"/>
    <property type="project" value="TreeGrafter"/>
</dbReference>
<dbReference type="GO" id="GO:0004672">
    <property type="term" value="F:protein kinase activity"/>
    <property type="evidence" value="ECO:0007669"/>
    <property type="project" value="InterPro"/>
</dbReference>
<dbReference type="InterPro" id="IPR001245">
    <property type="entry name" value="Ser-Thr/Tyr_kinase_cat_dom"/>
</dbReference>
<dbReference type="Proteomes" id="UP000266673">
    <property type="component" value="Unassembled WGS sequence"/>
</dbReference>
<reference evidence="3 4" key="1">
    <citation type="submission" date="2018-06" db="EMBL/GenBank/DDBJ databases">
        <title>Comparative genomics reveals the genomic features of Rhizophagus irregularis, R. cerebriforme, R. diaphanum and Gigaspora rosea, and their symbiotic lifestyle signature.</title>
        <authorList>
            <person name="Morin E."/>
            <person name="San Clemente H."/>
            <person name="Chen E.C.H."/>
            <person name="De La Providencia I."/>
            <person name="Hainaut M."/>
            <person name="Kuo A."/>
            <person name="Kohler A."/>
            <person name="Murat C."/>
            <person name="Tang N."/>
            <person name="Roy S."/>
            <person name="Loubradou J."/>
            <person name="Henrissat B."/>
            <person name="Grigoriev I.V."/>
            <person name="Corradi N."/>
            <person name="Roux C."/>
            <person name="Martin F.M."/>
        </authorList>
    </citation>
    <scope>NUCLEOTIDE SEQUENCE [LARGE SCALE GENOMIC DNA]</scope>
    <source>
        <strain evidence="3 4">DAOM 194757</strain>
    </source>
</reference>